<proteinExistence type="inferred from homology"/>
<dbReference type="Gene3D" id="3.30.70.980">
    <property type="match status" value="2"/>
</dbReference>
<dbReference type="EMBL" id="LCDO01000002">
    <property type="protein sequence ID" value="KKS57335.1"/>
    <property type="molecule type" value="Genomic_DNA"/>
</dbReference>
<dbReference type="PANTHER" id="PTHR12532">
    <property type="entry name" value="TRANSLATIONAL ACTIVATOR OF CYTOCHROME C OXIDASE 1"/>
    <property type="match status" value="1"/>
</dbReference>
<keyword evidence="3 4" id="KW-0804">Transcription</keyword>
<dbReference type="NCBIfam" id="NF001030">
    <property type="entry name" value="PRK00110.1"/>
    <property type="match status" value="1"/>
</dbReference>
<evidence type="ECO:0000256" key="2">
    <source>
        <dbReference type="ARBA" id="ARBA00023015"/>
    </source>
</evidence>
<dbReference type="GO" id="GO:0003677">
    <property type="term" value="F:DNA binding"/>
    <property type="evidence" value="ECO:0007669"/>
    <property type="project" value="UniProtKB-UniRule"/>
</dbReference>
<dbReference type="InterPro" id="IPR029072">
    <property type="entry name" value="YebC-like"/>
</dbReference>
<dbReference type="NCBIfam" id="NF009044">
    <property type="entry name" value="PRK12378.1"/>
    <property type="match status" value="1"/>
</dbReference>
<dbReference type="NCBIfam" id="TIGR01033">
    <property type="entry name" value="YebC/PmpR family DNA-binding transcriptional regulator"/>
    <property type="match status" value="1"/>
</dbReference>
<comment type="caution">
    <text evidence="7">The sequence shown here is derived from an EMBL/GenBank/DDBJ whole genome shotgun (WGS) entry which is preliminary data.</text>
</comment>
<evidence type="ECO:0000256" key="4">
    <source>
        <dbReference type="HAMAP-Rule" id="MF_00693"/>
    </source>
</evidence>
<gene>
    <name evidence="7" type="ORF">UV20_C0002G0124</name>
</gene>
<evidence type="ECO:0000313" key="7">
    <source>
        <dbReference type="EMBL" id="KKS57335.1"/>
    </source>
</evidence>
<comment type="subcellular location">
    <subcellularLocation>
        <location evidence="4">Cytoplasm</location>
    </subcellularLocation>
</comment>
<dbReference type="FunFam" id="1.10.10.200:FF:000002">
    <property type="entry name" value="Probable transcriptional regulatory protein CLM62_37755"/>
    <property type="match status" value="1"/>
</dbReference>
<dbReference type="PANTHER" id="PTHR12532:SF0">
    <property type="entry name" value="TRANSLATIONAL ACTIVATOR OF CYTOCHROME C OXIDASE 1"/>
    <property type="match status" value="1"/>
</dbReference>
<dbReference type="GO" id="GO:0006355">
    <property type="term" value="P:regulation of DNA-templated transcription"/>
    <property type="evidence" value="ECO:0007669"/>
    <property type="project" value="UniProtKB-UniRule"/>
</dbReference>
<keyword evidence="4" id="KW-0963">Cytoplasm</keyword>
<dbReference type="AlphaFoldDB" id="A0A0G1A8H3"/>
<dbReference type="InterPro" id="IPR026564">
    <property type="entry name" value="Transcrip_reg_TACO1-like_dom3"/>
</dbReference>
<feature type="domain" description="TACO1/YebC-like second and third" evidence="5">
    <location>
        <begin position="79"/>
        <end position="230"/>
    </location>
</feature>
<name>A0A0G1A8H3_9BACT</name>
<dbReference type="SUPFAM" id="SSF75625">
    <property type="entry name" value="YebC-like"/>
    <property type="match status" value="1"/>
</dbReference>
<comment type="similarity">
    <text evidence="1 4">Belongs to the TACO1 family.</text>
</comment>
<dbReference type="InterPro" id="IPR049083">
    <property type="entry name" value="TACO1_YebC_N"/>
</dbReference>
<dbReference type="GO" id="GO:0005737">
    <property type="term" value="C:cytoplasm"/>
    <property type="evidence" value="ECO:0007669"/>
    <property type="project" value="UniProtKB-SubCell"/>
</dbReference>
<dbReference type="InterPro" id="IPR048300">
    <property type="entry name" value="TACO1_YebC-like_2nd/3rd_dom"/>
</dbReference>
<evidence type="ECO:0000256" key="3">
    <source>
        <dbReference type="ARBA" id="ARBA00023163"/>
    </source>
</evidence>
<feature type="domain" description="TACO1/YebC-like N-terminal" evidence="6">
    <location>
        <begin position="5"/>
        <end position="75"/>
    </location>
</feature>
<dbReference type="InterPro" id="IPR017856">
    <property type="entry name" value="Integrase-like_N"/>
</dbReference>
<keyword evidence="4" id="KW-0238">DNA-binding</keyword>
<dbReference type="Pfam" id="PF01709">
    <property type="entry name" value="Transcrip_reg"/>
    <property type="match status" value="1"/>
</dbReference>
<dbReference type="Gene3D" id="1.10.10.200">
    <property type="match status" value="1"/>
</dbReference>
<dbReference type="HAMAP" id="MF_00693">
    <property type="entry name" value="Transcrip_reg_TACO1"/>
    <property type="match status" value="1"/>
</dbReference>
<evidence type="ECO:0000259" key="5">
    <source>
        <dbReference type="Pfam" id="PF01709"/>
    </source>
</evidence>
<evidence type="ECO:0000256" key="1">
    <source>
        <dbReference type="ARBA" id="ARBA00008724"/>
    </source>
</evidence>
<dbReference type="InterPro" id="IPR002876">
    <property type="entry name" value="Transcrip_reg_TACO1-like"/>
</dbReference>
<evidence type="ECO:0000313" key="8">
    <source>
        <dbReference type="Proteomes" id="UP000034837"/>
    </source>
</evidence>
<accession>A0A0G1A8H3</accession>
<sequence length="233" mass="25762">MSKHSKWSKIKNQKFSADVKKSATFTKFIRGIAVAAREGVDPAKNFKLRMALDSAKAAGVPKDTIDRALARASGEGEALEEALYEALGPGKVGIMIEAVTNNKNRTFNDLRKLLDDHGGVLGQSGTVGWQFTRFGVVRLNVSKNDNLELQLIDLGAEDIKEEDGGLTIYTQVPNFQNLLEGLEKMGLKPEYQGLEWVAKEPVEVDETVHGKLEKLYEDLDEADDVQNYYTSEA</sequence>
<evidence type="ECO:0000259" key="6">
    <source>
        <dbReference type="Pfam" id="PF20772"/>
    </source>
</evidence>
<dbReference type="Proteomes" id="UP000034837">
    <property type="component" value="Unassembled WGS sequence"/>
</dbReference>
<dbReference type="Pfam" id="PF20772">
    <property type="entry name" value="TACO1_YebC_N"/>
    <property type="match status" value="1"/>
</dbReference>
<protein>
    <recommendedName>
        <fullName evidence="4">Probable transcriptional regulatory protein UV20_C0002G0124</fullName>
    </recommendedName>
</protein>
<reference evidence="7 8" key="1">
    <citation type="journal article" date="2015" name="Nature">
        <title>rRNA introns, odd ribosomes, and small enigmatic genomes across a large radiation of phyla.</title>
        <authorList>
            <person name="Brown C.T."/>
            <person name="Hug L.A."/>
            <person name="Thomas B.C."/>
            <person name="Sharon I."/>
            <person name="Castelle C.J."/>
            <person name="Singh A."/>
            <person name="Wilkins M.J."/>
            <person name="Williams K.H."/>
            <person name="Banfield J.F."/>
        </authorList>
    </citation>
    <scope>NUCLEOTIDE SEQUENCE [LARGE SCALE GENOMIC DNA]</scope>
</reference>
<keyword evidence="2 4" id="KW-0805">Transcription regulation</keyword>
<organism evidence="7 8">
    <name type="scientific">Candidatus Magasanikbacteria bacterium GW2011_GWA2_42_32</name>
    <dbReference type="NCBI Taxonomy" id="1619039"/>
    <lineage>
        <taxon>Bacteria</taxon>
        <taxon>Candidatus Magasanikiibacteriota</taxon>
    </lineage>
</organism>